<proteinExistence type="predicted"/>
<dbReference type="Proteomes" id="UP000410492">
    <property type="component" value="Unassembled WGS sequence"/>
</dbReference>
<evidence type="ECO:0000313" key="2">
    <source>
        <dbReference type="EMBL" id="VEN50279.1"/>
    </source>
</evidence>
<evidence type="ECO:0000256" key="1">
    <source>
        <dbReference type="SAM" id="MobiDB-lite"/>
    </source>
</evidence>
<dbReference type="EMBL" id="CAACVG010008549">
    <property type="protein sequence ID" value="VEN50279.1"/>
    <property type="molecule type" value="Genomic_DNA"/>
</dbReference>
<keyword evidence="3" id="KW-1185">Reference proteome</keyword>
<accession>A0A653CRE6</accession>
<sequence length="26" mass="3245">MNCLQMMKIMKHGRKRKNEQKKEKLI</sequence>
<reference evidence="2 3" key="1">
    <citation type="submission" date="2019-01" db="EMBL/GenBank/DDBJ databases">
        <authorList>
            <person name="Sayadi A."/>
        </authorList>
    </citation>
    <scope>NUCLEOTIDE SEQUENCE [LARGE SCALE GENOMIC DNA]</scope>
</reference>
<dbReference type="OrthoDB" id="21204at2759"/>
<protein>
    <submittedName>
        <fullName evidence="2">Uncharacterized protein</fullName>
    </submittedName>
</protein>
<name>A0A653CRE6_CALMS</name>
<gene>
    <name evidence="2" type="ORF">CALMAC_LOCUS11103</name>
</gene>
<organism evidence="2 3">
    <name type="scientific">Callosobruchus maculatus</name>
    <name type="common">Southern cowpea weevil</name>
    <name type="synonym">Pulse bruchid</name>
    <dbReference type="NCBI Taxonomy" id="64391"/>
    <lineage>
        <taxon>Eukaryota</taxon>
        <taxon>Metazoa</taxon>
        <taxon>Ecdysozoa</taxon>
        <taxon>Arthropoda</taxon>
        <taxon>Hexapoda</taxon>
        <taxon>Insecta</taxon>
        <taxon>Pterygota</taxon>
        <taxon>Neoptera</taxon>
        <taxon>Endopterygota</taxon>
        <taxon>Coleoptera</taxon>
        <taxon>Polyphaga</taxon>
        <taxon>Cucujiformia</taxon>
        <taxon>Chrysomeloidea</taxon>
        <taxon>Chrysomelidae</taxon>
        <taxon>Bruchinae</taxon>
        <taxon>Bruchini</taxon>
        <taxon>Callosobruchus</taxon>
    </lineage>
</organism>
<feature type="region of interest" description="Disordered" evidence="1">
    <location>
        <begin position="1"/>
        <end position="26"/>
    </location>
</feature>
<evidence type="ECO:0000313" key="3">
    <source>
        <dbReference type="Proteomes" id="UP000410492"/>
    </source>
</evidence>
<feature type="compositionally biased region" description="Basic residues" evidence="1">
    <location>
        <begin position="9"/>
        <end position="19"/>
    </location>
</feature>
<dbReference type="AlphaFoldDB" id="A0A653CRE6"/>